<evidence type="ECO:0000256" key="2">
    <source>
        <dbReference type="ARBA" id="ARBA00022692"/>
    </source>
</evidence>
<organism evidence="7 8">
    <name type="scientific">Anaerovirgula multivorans</name>
    <dbReference type="NCBI Taxonomy" id="312168"/>
    <lineage>
        <taxon>Bacteria</taxon>
        <taxon>Bacillati</taxon>
        <taxon>Bacillota</taxon>
        <taxon>Clostridia</taxon>
        <taxon>Peptostreptococcales</taxon>
        <taxon>Natronincolaceae</taxon>
        <taxon>Anaerovirgula</taxon>
    </lineage>
</organism>
<protein>
    <recommendedName>
        <fullName evidence="9">Cell cycle protein</fullName>
    </recommendedName>
</protein>
<evidence type="ECO:0000256" key="6">
    <source>
        <dbReference type="SAM" id="Phobius"/>
    </source>
</evidence>
<accession>A0A239GT31</accession>
<dbReference type="InterPro" id="IPR001182">
    <property type="entry name" value="FtsW/RodA"/>
</dbReference>
<evidence type="ECO:0008006" key="9">
    <source>
        <dbReference type="Google" id="ProtNLM"/>
    </source>
</evidence>
<dbReference type="AlphaFoldDB" id="A0A239GT31"/>
<dbReference type="GO" id="GO:0008360">
    <property type="term" value="P:regulation of cell shape"/>
    <property type="evidence" value="ECO:0007669"/>
    <property type="project" value="UniProtKB-KW"/>
</dbReference>
<feature type="transmembrane region" description="Helical" evidence="6">
    <location>
        <begin position="202"/>
        <end position="223"/>
    </location>
</feature>
<sequence>MKLRNFVPLIIAFPSVVIGAVAMHLNKISIGIWSQNIVALIISGFISYLFLKEKPKFSKRNSFGFIVPITVILLFLTFLDSGLDGVHRWVSIGPIKLNVASIMLPIFIIELWRILKIFNWWHSMTITIAVSILLALQPDASQTTGFIFPMIILLLSKANKSVIRYSITSLISVIPIISWIFIDSLPPIDYVEEIVLIVKNLGAVWFLIGIGSLALLPLPFIIFPSKNYRLISMCLGLYFIIIIISTLFGNFPVPLMGYGISPIIGYFIAITWLLKVNTKVFKSQA</sequence>
<keyword evidence="8" id="KW-1185">Reference proteome</keyword>
<keyword evidence="5 6" id="KW-0472">Membrane</keyword>
<evidence type="ECO:0000256" key="3">
    <source>
        <dbReference type="ARBA" id="ARBA00022960"/>
    </source>
</evidence>
<reference evidence="7 8" key="1">
    <citation type="submission" date="2017-06" db="EMBL/GenBank/DDBJ databases">
        <authorList>
            <person name="Kim H.J."/>
            <person name="Triplett B.A."/>
        </authorList>
    </citation>
    <scope>NUCLEOTIDE SEQUENCE [LARGE SCALE GENOMIC DNA]</scope>
    <source>
        <strain evidence="7 8">SCA</strain>
    </source>
</reference>
<comment type="subcellular location">
    <subcellularLocation>
        <location evidence="1">Membrane</location>
        <topology evidence="1">Multi-pass membrane protein</topology>
    </subcellularLocation>
</comment>
<gene>
    <name evidence="7" type="ORF">SAMN05446037_101877</name>
</gene>
<evidence type="ECO:0000256" key="5">
    <source>
        <dbReference type="ARBA" id="ARBA00023136"/>
    </source>
</evidence>
<feature type="transmembrane region" description="Helical" evidence="6">
    <location>
        <begin position="118"/>
        <end position="136"/>
    </location>
</feature>
<feature type="transmembrane region" description="Helical" evidence="6">
    <location>
        <begin position="255"/>
        <end position="274"/>
    </location>
</feature>
<evidence type="ECO:0000256" key="4">
    <source>
        <dbReference type="ARBA" id="ARBA00022989"/>
    </source>
</evidence>
<feature type="transmembrane region" description="Helical" evidence="6">
    <location>
        <begin position="63"/>
        <end position="83"/>
    </location>
</feature>
<dbReference type="EMBL" id="FZOJ01000018">
    <property type="protein sequence ID" value="SNS72287.1"/>
    <property type="molecule type" value="Genomic_DNA"/>
</dbReference>
<keyword evidence="2 6" id="KW-0812">Transmembrane</keyword>
<keyword evidence="3" id="KW-0133">Cell shape</keyword>
<dbReference type="Proteomes" id="UP000198304">
    <property type="component" value="Unassembled WGS sequence"/>
</dbReference>
<evidence type="ECO:0000313" key="8">
    <source>
        <dbReference type="Proteomes" id="UP000198304"/>
    </source>
</evidence>
<name>A0A239GT31_9FIRM</name>
<feature type="transmembrane region" description="Helical" evidence="6">
    <location>
        <begin position="32"/>
        <end position="51"/>
    </location>
</feature>
<dbReference type="GO" id="GO:0016020">
    <property type="term" value="C:membrane"/>
    <property type="evidence" value="ECO:0007669"/>
    <property type="project" value="UniProtKB-SubCell"/>
</dbReference>
<feature type="transmembrane region" description="Helical" evidence="6">
    <location>
        <begin position="7"/>
        <end position="26"/>
    </location>
</feature>
<dbReference type="Pfam" id="PF01098">
    <property type="entry name" value="FTSW_RODA_SPOVE"/>
    <property type="match status" value="1"/>
</dbReference>
<evidence type="ECO:0000313" key="7">
    <source>
        <dbReference type="EMBL" id="SNS72287.1"/>
    </source>
</evidence>
<feature type="transmembrane region" description="Helical" evidence="6">
    <location>
        <begin position="230"/>
        <end position="249"/>
    </location>
</feature>
<proteinExistence type="predicted"/>
<evidence type="ECO:0000256" key="1">
    <source>
        <dbReference type="ARBA" id="ARBA00004141"/>
    </source>
</evidence>
<feature type="transmembrane region" description="Helical" evidence="6">
    <location>
        <begin position="142"/>
        <end position="158"/>
    </location>
</feature>
<dbReference type="GO" id="GO:0051301">
    <property type="term" value="P:cell division"/>
    <property type="evidence" value="ECO:0007669"/>
    <property type="project" value="InterPro"/>
</dbReference>
<feature type="transmembrane region" description="Helical" evidence="6">
    <location>
        <begin position="89"/>
        <end position="111"/>
    </location>
</feature>
<feature type="transmembrane region" description="Helical" evidence="6">
    <location>
        <begin position="165"/>
        <end position="182"/>
    </location>
</feature>
<dbReference type="RefSeq" id="WP_242975165.1">
    <property type="nucleotide sequence ID" value="NZ_FZOJ01000018.1"/>
</dbReference>
<keyword evidence="4 6" id="KW-1133">Transmembrane helix</keyword>